<dbReference type="GO" id="GO:0005811">
    <property type="term" value="C:lipid droplet"/>
    <property type="evidence" value="ECO:0007669"/>
    <property type="project" value="InterPro"/>
</dbReference>
<evidence type="ECO:0000256" key="4">
    <source>
        <dbReference type="ARBA" id="ARBA00023235"/>
    </source>
</evidence>
<evidence type="ECO:0000256" key="2">
    <source>
        <dbReference type="ARBA" id="ARBA00009755"/>
    </source>
</evidence>
<dbReference type="Gene3D" id="1.50.10.20">
    <property type="match status" value="1"/>
</dbReference>
<feature type="domain" description="Squalene cyclase C-terminal" evidence="5">
    <location>
        <begin position="5"/>
        <end position="197"/>
    </location>
</feature>
<dbReference type="AlphaFoldDB" id="A0A832H4A6"/>
<proteinExistence type="inferred from homology"/>
<comment type="similarity">
    <text evidence="2">Belongs to the terpene cyclase/mutase family.</text>
</comment>
<protein>
    <recommendedName>
        <fullName evidence="5">Squalene cyclase C-terminal domain-containing protein</fullName>
    </recommendedName>
</protein>
<dbReference type="PANTHER" id="PTHR11764:SF20">
    <property type="entry name" value="LANOSTEROL SYNTHASE"/>
    <property type="match status" value="1"/>
</dbReference>
<comment type="caution">
    <text evidence="6">The sequence shown here is derived from an EMBL/GenBank/DDBJ whole genome shotgun (WGS) entry which is preliminary data.</text>
</comment>
<evidence type="ECO:0000313" key="6">
    <source>
        <dbReference type="EMBL" id="HGW93946.1"/>
    </source>
</evidence>
<dbReference type="PROSITE" id="PS01074">
    <property type="entry name" value="TERPENE_SYNTHASES"/>
    <property type="match status" value="1"/>
</dbReference>
<dbReference type="PANTHER" id="PTHR11764">
    <property type="entry name" value="TERPENE CYCLASE/MUTASE FAMILY MEMBER"/>
    <property type="match status" value="1"/>
</dbReference>
<keyword evidence="3" id="KW-0677">Repeat</keyword>
<dbReference type="Pfam" id="PF13243">
    <property type="entry name" value="SQHop_cyclase_C"/>
    <property type="match status" value="1"/>
</dbReference>
<evidence type="ECO:0000256" key="1">
    <source>
        <dbReference type="ARBA" id="ARBA00004999"/>
    </source>
</evidence>
<reference evidence="6" key="1">
    <citation type="journal article" date="2020" name="mSystems">
        <title>Genome- and Community-Level Interaction Insights into Carbon Utilization and Element Cycling Functions of Hydrothermarchaeota in Hydrothermal Sediment.</title>
        <authorList>
            <person name="Zhou Z."/>
            <person name="Liu Y."/>
            <person name="Xu W."/>
            <person name="Pan J."/>
            <person name="Luo Z.H."/>
            <person name="Li M."/>
        </authorList>
    </citation>
    <scope>NUCLEOTIDE SEQUENCE [LARGE SCALE GENOMIC DNA]</scope>
    <source>
        <strain evidence="6">SpSt-402</strain>
    </source>
</reference>
<dbReference type="UniPathway" id="UPA00337"/>
<gene>
    <name evidence="6" type="ORF">ENR47_06655</name>
</gene>
<name>A0A832H4A6_9CYAN</name>
<dbReference type="GO" id="GO:0016866">
    <property type="term" value="F:intramolecular transferase activity"/>
    <property type="evidence" value="ECO:0007669"/>
    <property type="project" value="InterPro"/>
</dbReference>
<dbReference type="EMBL" id="DSRD01000428">
    <property type="protein sequence ID" value="HGW93946.1"/>
    <property type="molecule type" value="Genomic_DNA"/>
</dbReference>
<evidence type="ECO:0000259" key="5">
    <source>
        <dbReference type="Pfam" id="PF13243"/>
    </source>
</evidence>
<dbReference type="SUPFAM" id="SSF48239">
    <property type="entry name" value="Terpenoid cyclases/Protein prenyltransferases"/>
    <property type="match status" value="1"/>
</dbReference>
<organism evidence="6">
    <name type="scientific">Oscillatoriales cyanobacterium SpSt-402</name>
    <dbReference type="NCBI Taxonomy" id="2282168"/>
    <lineage>
        <taxon>Bacteria</taxon>
        <taxon>Bacillati</taxon>
        <taxon>Cyanobacteriota</taxon>
        <taxon>Cyanophyceae</taxon>
        <taxon>Oscillatoriophycideae</taxon>
        <taxon>Oscillatoriales</taxon>
    </lineage>
</organism>
<keyword evidence="4" id="KW-0413">Isomerase</keyword>
<dbReference type="InterPro" id="IPR018333">
    <property type="entry name" value="Squalene_cyclase"/>
</dbReference>
<dbReference type="GO" id="GO:0016104">
    <property type="term" value="P:triterpenoid biosynthetic process"/>
    <property type="evidence" value="ECO:0007669"/>
    <property type="project" value="InterPro"/>
</dbReference>
<comment type="pathway">
    <text evidence="1">Secondary metabolite biosynthesis; hopanoid biosynthesis.</text>
</comment>
<accession>A0A832H4A6</accession>
<dbReference type="InterPro" id="IPR032696">
    <property type="entry name" value="SQ_cyclase_C"/>
</dbReference>
<evidence type="ECO:0000256" key="3">
    <source>
        <dbReference type="ARBA" id="ARBA00022737"/>
    </source>
</evidence>
<dbReference type="InterPro" id="IPR008930">
    <property type="entry name" value="Terpenoid_cyclase/PrenylTrfase"/>
</dbReference>
<dbReference type="InterPro" id="IPR002365">
    <property type="entry name" value="Terpene_synthase_CS"/>
</dbReference>
<sequence length="210" mass="23716">MFANSMTEHSYVECTASCLIALQAFQRHDPTYQAAELTTTRHRAGRWLRQQQQADGSWSGFWGVNFIYGTLFGIYGLLATENSDDTPAIQKACRWLISKQRSDGGWGEHFQGCLSGQYVEHTDSQVTQTAWALMALLKANAQADQTITKGVNFLIERQLDTGNWPKQDMSGLFFQTALLDYTLYRSYFPLWAIALYASKQKNQLGQSNSS</sequence>